<keyword evidence="3" id="KW-1185">Reference proteome</keyword>
<gene>
    <name evidence="2" type="ORF">Acr_01g0013460</name>
</gene>
<comment type="caution">
    <text evidence="2">The sequence shown here is derived from an EMBL/GenBank/DDBJ whole genome shotgun (WGS) entry which is preliminary data.</text>
</comment>
<feature type="region of interest" description="Disordered" evidence="1">
    <location>
        <begin position="1"/>
        <end position="36"/>
    </location>
</feature>
<proteinExistence type="predicted"/>
<accession>A0A7J0E7B9</accession>
<dbReference type="OrthoDB" id="10532420at2759"/>
<organism evidence="2 3">
    <name type="scientific">Actinidia rufa</name>
    <dbReference type="NCBI Taxonomy" id="165716"/>
    <lineage>
        <taxon>Eukaryota</taxon>
        <taxon>Viridiplantae</taxon>
        <taxon>Streptophyta</taxon>
        <taxon>Embryophyta</taxon>
        <taxon>Tracheophyta</taxon>
        <taxon>Spermatophyta</taxon>
        <taxon>Magnoliopsida</taxon>
        <taxon>eudicotyledons</taxon>
        <taxon>Gunneridae</taxon>
        <taxon>Pentapetalae</taxon>
        <taxon>asterids</taxon>
        <taxon>Ericales</taxon>
        <taxon>Actinidiaceae</taxon>
        <taxon>Actinidia</taxon>
    </lineage>
</organism>
<name>A0A7J0E7B9_9ERIC</name>
<sequence length="79" mass="8677">MGEIDDGPGHAGTATEDGEDEEPREEEDQYVGGPYAGVREPLRVPVQIRRRLRLHVQIGHIRFPDVANPSLTFVLGSGL</sequence>
<dbReference type="Proteomes" id="UP000585474">
    <property type="component" value="Unassembled WGS sequence"/>
</dbReference>
<dbReference type="EMBL" id="BJWL01000001">
    <property type="protein sequence ID" value="GFY81537.1"/>
    <property type="molecule type" value="Genomic_DNA"/>
</dbReference>
<evidence type="ECO:0000313" key="3">
    <source>
        <dbReference type="Proteomes" id="UP000585474"/>
    </source>
</evidence>
<feature type="compositionally biased region" description="Acidic residues" evidence="1">
    <location>
        <begin position="16"/>
        <end position="29"/>
    </location>
</feature>
<dbReference type="AlphaFoldDB" id="A0A7J0E7B9"/>
<reference evidence="2 3" key="1">
    <citation type="submission" date="2019-07" db="EMBL/GenBank/DDBJ databases">
        <title>De Novo Assembly of kiwifruit Actinidia rufa.</title>
        <authorList>
            <person name="Sugita-Konishi S."/>
            <person name="Sato K."/>
            <person name="Mori E."/>
            <person name="Abe Y."/>
            <person name="Kisaki G."/>
            <person name="Hamano K."/>
            <person name="Suezawa K."/>
            <person name="Otani M."/>
            <person name="Fukuda T."/>
            <person name="Manabe T."/>
            <person name="Gomi K."/>
            <person name="Tabuchi M."/>
            <person name="Akimitsu K."/>
            <person name="Kataoka I."/>
        </authorList>
    </citation>
    <scope>NUCLEOTIDE SEQUENCE [LARGE SCALE GENOMIC DNA]</scope>
    <source>
        <strain evidence="3">cv. Fuchu</strain>
    </source>
</reference>
<evidence type="ECO:0000256" key="1">
    <source>
        <dbReference type="SAM" id="MobiDB-lite"/>
    </source>
</evidence>
<protein>
    <submittedName>
        <fullName evidence="2">ORMDL family protein</fullName>
    </submittedName>
</protein>
<evidence type="ECO:0000313" key="2">
    <source>
        <dbReference type="EMBL" id="GFY81537.1"/>
    </source>
</evidence>